<dbReference type="PANTHER" id="PTHR35340:SF9">
    <property type="entry name" value="ASST-DOMAIN-CONTAINING PROTEIN"/>
    <property type="match status" value="1"/>
</dbReference>
<dbReference type="PANTHER" id="PTHR35340">
    <property type="entry name" value="PQQ ENZYME REPEAT PROTEIN-RELATED"/>
    <property type="match status" value="1"/>
</dbReference>
<gene>
    <name evidence="3" type="ORF">SLS55_002727</name>
</gene>
<protein>
    <recommendedName>
        <fullName evidence="5">Arylsulfotransferase</fullName>
    </recommendedName>
</protein>
<comment type="caution">
    <text evidence="3">The sequence shown here is derived from an EMBL/GenBank/DDBJ whole genome shotgun (WGS) entry which is preliminary data.</text>
</comment>
<proteinExistence type="predicted"/>
<evidence type="ECO:0000313" key="3">
    <source>
        <dbReference type="EMBL" id="KAL0263745.1"/>
    </source>
</evidence>
<reference evidence="3 4" key="1">
    <citation type="submission" date="2024-02" db="EMBL/GenBank/DDBJ databases">
        <title>De novo assembly and annotation of 12 fungi associated with fruit tree decline syndrome in Ontario, Canada.</title>
        <authorList>
            <person name="Sulman M."/>
            <person name="Ellouze W."/>
            <person name="Ilyukhin E."/>
        </authorList>
    </citation>
    <scope>NUCLEOTIDE SEQUENCE [LARGE SCALE GENOMIC DNA]</scope>
    <source>
        <strain evidence="3 4">FDS-637</strain>
    </source>
</reference>
<organism evidence="3 4">
    <name type="scientific">Diplodia seriata</name>
    <dbReference type="NCBI Taxonomy" id="420778"/>
    <lineage>
        <taxon>Eukaryota</taxon>
        <taxon>Fungi</taxon>
        <taxon>Dikarya</taxon>
        <taxon>Ascomycota</taxon>
        <taxon>Pezizomycotina</taxon>
        <taxon>Dothideomycetes</taxon>
        <taxon>Dothideomycetes incertae sedis</taxon>
        <taxon>Botryosphaeriales</taxon>
        <taxon>Botryosphaeriaceae</taxon>
        <taxon>Diplodia</taxon>
    </lineage>
</organism>
<evidence type="ECO:0000313" key="4">
    <source>
        <dbReference type="Proteomes" id="UP001430584"/>
    </source>
</evidence>
<evidence type="ECO:0000256" key="2">
    <source>
        <dbReference type="SAM" id="Phobius"/>
    </source>
</evidence>
<keyword evidence="4" id="KW-1185">Reference proteome</keyword>
<feature type="compositionally biased region" description="Acidic residues" evidence="1">
    <location>
        <begin position="617"/>
        <end position="634"/>
    </location>
</feature>
<keyword evidence="2" id="KW-1133">Transmembrane helix</keyword>
<feature type="compositionally biased region" description="Basic and acidic residues" evidence="1">
    <location>
        <begin position="635"/>
        <end position="644"/>
    </location>
</feature>
<feature type="region of interest" description="Disordered" evidence="1">
    <location>
        <begin position="617"/>
        <end position="644"/>
    </location>
</feature>
<dbReference type="InterPro" id="IPR053143">
    <property type="entry name" value="Arylsulfate_ST"/>
</dbReference>
<name>A0ABR3CU24_9PEZI</name>
<evidence type="ECO:0008006" key="5">
    <source>
        <dbReference type="Google" id="ProtNLM"/>
    </source>
</evidence>
<keyword evidence="2" id="KW-0472">Membrane</keyword>
<dbReference type="GeneID" id="92006812"/>
<feature type="transmembrane region" description="Helical" evidence="2">
    <location>
        <begin position="551"/>
        <end position="571"/>
    </location>
</feature>
<accession>A0ABR3CU24</accession>
<dbReference type="InterPro" id="IPR039535">
    <property type="entry name" value="ASST-like"/>
</dbReference>
<sequence>MRIPQRLLVGAGFQQSGQERRRTGSGGGKKNGAAALGGISAHGLHVCQYHGADHLCVFQGASHVGFARGVGLILDSTYQIVKAIQAGGSTTGAGDMHEFRLVDGGRGALVTVYQVAAYDLSPFGMAEDVGWIVEGTFQEIRVDDGEVLFEWRSLDHRQTSPRHGRVLPGATPVGGTGRAPAAPWDYFHINSVDKNADGDYLVSARHTSTIYKISGGAGGGAVEWRLCGQDEDEGEGGDDVVVYHKLDGFNFSSQHDARWLHTNATHTTLSFFDNAFDDYTSTAAHSRGVVVALDHAARTASLVAEFAAPAARPNSNATDAMLSGSQGNLQLLPGTGNAFVGWGIWPFFSEVESATGATLLWGEVAHNGSKVMDYRARKFNWTATPLDCPTLFAYSLDGGSGGTAMYVSWNGATEVDTWNFYTGDAADGPWRWAGWANWTGFETRWRWGNYSEWSFAEAIGKDGAMIRRSGVVKTFVPSERLREEAACDVWGCKAVDGGGDGELVVQPETIRPEDVDWDGVGYRVGFEGVEHYPPQPPRRLLSLAWQIGPQIALAAAVFVFVVFMWLSTLWYRKMGRVNAKGKYRRVGGKDVDCEDGGAEAKDEVCDCEECGAEVVDENALEESGEELEDEDGEENSEKPKVESV</sequence>
<dbReference type="Pfam" id="PF14269">
    <property type="entry name" value="Arylsulfotran_2"/>
    <property type="match status" value="1"/>
</dbReference>
<keyword evidence="2" id="KW-0812">Transmembrane</keyword>
<dbReference type="EMBL" id="JAJVCZ030000002">
    <property type="protein sequence ID" value="KAL0263745.1"/>
    <property type="molecule type" value="Genomic_DNA"/>
</dbReference>
<evidence type="ECO:0000256" key="1">
    <source>
        <dbReference type="SAM" id="MobiDB-lite"/>
    </source>
</evidence>
<dbReference type="RefSeq" id="XP_066636774.1">
    <property type="nucleotide sequence ID" value="XM_066774207.1"/>
</dbReference>
<dbReference type="Proteomes" id="UP001430584">
    <property type="component" value="Unassembled WGS sequence"/>
</dbReference>